<dbReference type="AlphaFoldDB" id="A0A6T5SPU9"/>
<dbReference type="PANTHER" id="PTHR46586:SF3">
    <property type="entry name" value="ANKYRIN REPEAT-CONTAINING PROTEIN"/>
    <property type="match status" value="1"/>
</dbReference>
<dbReference type="EMBL" id="HBFF01000637">
    <property type="protein sequence ID" value="CAD8727587.1"/>
    <property type="molecule type" value="Transcribed_RNA"/>
</dbReference>
<evidence type="ECO:0000313" key="1">
    <source>
        <dbReference type="EMBL" id="CAD8727587.1"/>
    </source>
</evidence>
<dbReference type="InterPro" id="IPR036770">
    <property type="entry name" value="Ankyrin_rpt-contain_sf"/>
</dbReference>
<proteinExistence type="predicted"/>
<dbReference type="EMBL" id="HBFF01000638">
    <property type="protein sequence ID" value="CAD8727588.1"/>
    <property type="molecule type" value="Transcribed_RNA"/>
</dbReference>
<protein>
    <submittedName>
        <fullName evidence="2">Uncharacterized protein</fullName>
    </submittedName>
</protein>
<name>A0A6T5SPU9_9CHLO</name>
<dbReference type="SUPFAM" id="SSF140860">
    <property type="entry name" value="Pseudo ankyrin repeat-like"/>
    <property type="match status" value="1"/>
</dbReference>
<sequence length="555" mass="61130">MQGSQDEAGGVARMTDESSLRGWFAAYEAAGLGAVDKLQELFADGVELSELCAREAASEGHLRCLQYFREIQVEFTYWTARAAALRGNVECLKYVCENINESLDEILPDIALRGDVACLSVLLDYKCKPNAETAANAAACGHVEFLKRLMDISCPLDENTTLGAVRGNWHKTSSEKRLACLKLAHEHGSPWHDETTKICAIQGLLECLKYAHENGCPLHPDTAKLAANYGNVDVLRYACENGCPEPALNPYQSEDGQCFLQNCLSATPLEFPNPFGSVNFQSPEQKPSISCKDAAIIGDLGQLKLHFNLKTFEDVAVLAATYGQIDCLVFAIEHGDTSNPSTMMQAALQNGHLHCVKVIYAHFGEWNKEDTHICAEYGKIECLRYLHKMCCPWHPSTTLAAVENGHIDCLKFAVEHGCEIHSKTANGAARTGDLASLKYVQAHGAHIDHEVMITAARYGSLSCLRFGNGVGFPWDEDLFRAEFFDFCETIQDYIKEVNVNAAPKSRRHHLRTAMQLLDEHAQSIPEGAYLALCNALGGAFSQSDDPDSRPTSFRE</sequence>
<dbReference type="PANTHER" id="PTHR46586">
    <property type="entry name" value="ANKYRIN REPEAT-CONTAINING PROTEIN"/>
    <property type="match status" value="1"/>
</dbReference>
<organism evidence="2">
    <name type="scientific">Ostreococcus mediterraneus</name>
    <dbReference type="NCBI Taxonomy" id="1486918"/>
    <lineage>
        <taxon>Eukaryota</taxon>
        <taxon>Viridiplantae</taxon>
        <taxon>Chlorophyta</taxon>
        <taxon>Mamiellophyceae</taxon>
        <taxon>Mamiellales</taxon>
        <taxon>Bathycoccaceae</taxon>
        <taxon>Ostreococcus</taxon>
    </lineage>
</organism>
<gene>
    <name evidence="1" type="ORF">OMED0936_LOCUS504</name>
    <name evidence="2" type="ORF">OMED0936_LOCUS505</name>
</gene>
<dbReference type="SUPFAM" id="SSF48403">
    <property type="entry name" value="Ankyrin repeat"/>
    <property type="match status" value="1"/>
</dbReference>
<evidence type="ECO:0000313" key="2">
    <source>
        <dbReference type="EMBL" id="CAD8727588.1"/>
    </source>
</evidence>
<accession>A0A6T5SPU9</accession>
<reference evidence="2" key="1">
    <citation type="submission" date="2021-01" db="EMBL/GenBank/DDBJ databases">
        <authorList>
            <person name="Corre E."/>
            <person name="Pelletier E."/>
            <person name="Niang G."/>
            <person name="Scheremetjew M."/>
            <person name="Finn R."/>
            <person name="Kale V."/>
            <person name="Holt S."/>
            <person name="Cochrane G."/>
            <person name="Meng A."/>
            <person name="Brown T."/>
            <person name="Cohen L."/>
        </authorList>
    </citation>
    <scope>NUCLEOTIDE SEQUENCE</scope>
    <source>
        <strain evidence="2">Clade-D-RCC2573</strain>
    </source>
</reference>
<dbReference type="InterPro" id="IPR052050">
    <property type="entry name" value="SecEffector_AnkRepeat"/>
</dbReference>
<dbReference type="Gene3D" id="1.25.40.20">
    <property type="entry name" value="Ankyrin repeat-containing domain"/>
    <property type="match status" value="2"/>
</dbReference>